<name>A0A426YBV1_ENSVE</name>
<dbReference type="Gene3D" id="1.25.10.10">
    <property type="entry name" value="Leucine-rich Repeat Variant"/>
    <property type="match status" value="1"/>
</dbReference>
<evidence type="ECO:0000256" key="1">
    <source>
        <dbReference type="ARBA" id="ARBA00022737"/>
    </source>
</evidence>
<dbReference type="AlphaFoldDB" id="A0A426YBV1"/>
<organism evidence="5 6">
    <name type="scientific">Ensete ventricosum</name>
    <name type="common">Abyssinian banana</name>
    <name type="synonym">Musa ensete</name>
    <dbReference type="NCBI Taxonomy" id="4639"/>
    <lineage>
        <taxon>Eukaryota</taxon>
        <taxon>Viridiplantae</taxon>
        <taxon>Streptophyta</taxon>
        <taxon>Embryophyta</taxon>
        <taxon>Tracheophyta</taxon>
        <taxon>Spermatophyta</taxon>
        <taxon>Magnoliopsida</taxon>
        <taxon>Liliopsida</taxon>
        <taxon>Zingiberales</taxon>
        <taxon>Musaceae</taxon>
        <taxon>Ensete</taxon>
    </lineage>
</organism>
<feature type="domain" description="PUM-HD" evidence="4">
    <location>
        <begin position="1"/>
        <end position="153"/>
    </location>
</feature>
<dbReference type="GO" id="GO:0006417">
    <property type="term" value="P:regulation of translation"/>
    <property type="evidence" value="ECO:0007669"/>
    <property type="project" value="UniProtKB-KW"/>
</dbReference>
<dbReference type="SUPFAM" id="SSF48371">
    <property type="entry name" value="ARM repeat"/>
    <property type="match status" value="1"/>
</dbReference>
<dbReference type="Pfam" id="PF00806">
    <property type="entry name" value="PUF"/>
    <property type="match status" value="4"/>
</dbReference>
<dbReference type="InterPro" id="IPR011989">
    <property type="entry name" value="ARM-like"/>
</dbReference>
<protein>
    <recommendedName>
        <fullName evidence="4">PUM-HD domain-containing protein</fullName>
    </recommendedName>
</protein>
<dbReference type="Proteomes" id="UP000287651">
    <property type="component" value="Unassembled WGS sequence"/>
</dbReference>
<evidence type="ECO:0000313" key="5">
    <source>
        <dbReference type="EMBL" id="RRT49187.1"/>
    </source>
</evidence>
<feature type="repeat" description="Pumilio" evidence="3">
    <location>
        <begin position="38"/>
        <end position="77"/>
    </location>
</feature>
<keyword evidence="2" id="KW-0810">Translation regulation</keyword>
<evidence type="ECO:0000256" key="3">
    <source>
        <dbReference type="PROSITE-ProRule" id="PRU00317"/>
    </source>
</evidence>
<dbReference type="InterPro" id="IPR016024">
    <property type="entry name" value="ARM-type_fold"/>
</dbReference>
<dbReference type="PANTHER" id="PTHR12537:SF13">
    <property type="entry name" value="PUMILIO HOMOLOGY DOMAIN FAMILY MEMBER 4"/>
    <property type="match status" value="1"/>
</dbReference>
<dbReference type="EMBL" id="AMZH03013489">
    <property type="protein sequence ID" value="RRT49187.1"/>
    <property type="molecule type" value="Genomic_DNA"/>
</dbReference>
<accession>A0A426YBV1</accession>
<dbReference type="PROSITE" id="PS50303">
    <property type="entry name" value="PUM_HD"/>
    <property type="match status" value="1"/>
</dbReference>
<dbReference type="SMART" id="SM00025">
    <property type="entry name" value="Pumilio"/>
    <property type="match status" value="4"/>
</dbReference>
<dbReference type="InterPro" id="IPR033133">
    <property type="entry name" value="PUM-HD"/>
</dbReference>
<dbReference type="GO" id="GO:0005737">
    <property type="term" value="C:cytoplasm"/>
    <property type="evidence" value="ECO:0007669"/>
    <property type="project" value="TreeGrafter"/>
</dbReference>
<gene>
    <name evidence="5" type="ORF">B296_00041290</name>
</gene>
<comment type="caution">
    <text evidence="5">The sequence shown here is derived from an EMBL/GenBank/DDBJ whole genome shotgun (WGS) entry which is preliminary data.</text>
</comment>
<sequence>QIIFAAAVRYCYQLAIHQHGCCILQNCIKYSTGELRAELVKQTAAYGYHLSMDAYGNYVVQCLIDLKDPSINTTLASQFRGNYVELSRQKSSSHVVEKCLEKFEEEHQAQIIYELASSPEFEQLLQDPFANYVIKHALELSKVSLYQNKKPNL</sequence>
<dbReference type="PANTHER" id="PTHR12537">
    <property type="entry name" value="RNA BINDING PROTEIN PUMILIO-RELATED"/>
    <property type="match status" value="1"/>
</dbReference>
<feature type="repeat" description="Pumilio" evidence="3">
    <location>
        <begin position="78"/>
        <end position="114"/>
    </location>
</feature>
<dbReference type="PROSITE" id="PS50302">
    <property type="entry name" value="PUM"/>
    <property type="match status" value="2"/>
</dbReference>
<evidence type="ECO:0000256" key="2">
    <source>
        <dbReference type="ARBA" id="ARBA00022845"/>
    </source>
</evidence>
<keyword evidence="1" id="KW-0677">Repeat</keyword>
<dbReference type="GO" id="GO:0003729">
    <property type="term" value="F:mRNA binding"/>
    <property type="evidence" value="ECO:0007669"/>
    <property type="project" value="TreeGrafter"/>
</dbReference>
<evidence type="ECO:0000259" key="4">
    <source>
        <dbReference type="PROSITE" id="PS50303"/>
    </source>
</evidence>
<proteinExistence type="predicted"/>
<dbReference type="InterPro" id="IPR001313">
    <property type="entry name" value="Pumilio_RNA-bd_rpt"/>
</dbReference>
<feature type="non-terminal residue" evidence="5">
    <location>
        <position position="1"/>
    </location>
</feature>
<evidence type="ECO:0000313" key="6">
    <source>
        <dbReference type="Proteomes" id="UP000287651"/>
    </source>
</evidence>
<reference evidence="5 6" key="1">
    <citation type="journal article" date="2014" name="Agronomy (Basel)">
        <title>A Draft Genome Sequence for Ensete ventricosum, the Drought-Tolerant Tree Against Hunger.</title>
        <authorList>
            <person name="Harrison J."/>
            <person name="Moore K.A."/>
            <person name="Paszkiewicz K."/>
            <person name="Jones T."/>
            <person name="Grant M."/>
            <person name="Ambacheew D."/>
            <person name="Muzemil S."/>
            <person name="Studholme D.J."/>
        </authorList>
    </citation>
    <scope>NUCLEOTIDE SEQUENCE [LARGE SCALE GENOMIC DNA]</scope>
</reference>